<accession>A0A5A7UCM0</accession>
<reference evidence="1 2" key="1">
    <citation type="submission" date="2019-08" db="EMBL/GenBank/DDBJ databases">
        <title>Draft genome sequences of two oriental melons (Cucumis melo L. var makuwa).</title>
        <authorList>
            <person name="Kwon S.-Y."/>
        </authorList>
    </citation>
    <scope>NUCLEOTIDE SEQUENCE [LARGE SCALE GENOMIC DNA]</scope>
    <source>
        <strain evidence="2">cv. SW 3</strain>
        <tissue evidence="1">Leaf</tissue>
    </source>
</reference>
<dbReference type="Gene3D" id="3.30.70.270">
    <property type="match status" value="2"/>
</dbReference>
<dbReference type="Gene3D" id="3.10.10.10">
    <property type="entry name" value="HIV Type 1 Reverse Transcriptase, subunit A, domain 1"/>
    <property type="match status" value="1"/>
</dbReference>
<dbReference type="Proteomes" id="UP000321393">
    <property type="component" value="Unassembled WGS sequence"/>
</dbReference>
<keyword evidence="1" id="KW-0548">Nucleotidyltransferase</keyword>
<dbReference type="AlphaFoldDB" id="A0A5A7UCM0"/>
<keyword evidence="1" id="KW-0808">Transferase</keyword>
<dbReference type="GO" id="GO:0003964">
    <property type="term" value="F:RNA-directed DNA polymerase activity"/>
    <property type="evidence" value="ECO:0007669"/>
    <property type="project" value="UniProtKB-KW"/>
</dbReference>
<protein>
    <submittedName>
        <fullName evidence="1">Reverse transcriptase</fullName>
    </submittedName>
</protein>
<gene>
    <name evidence="1" type="ORF">E6C27_scaffold55G001480</name>
</gene>
<organism evidence="1 2">
    <name type="scientific">Cucumis melo var. makuwa</name>
    <name type="common">Oriental melon</name>
    <dbReference type="NCBI Taxonomy" id="1194695"/>
    <lineage>
        <taxon>Eukaryota</taxon>
        <taxon>Viridiplantae</taxon>
        <taxon>Streptophyta</taxon>
        <taxon>Embryophyta</taxon>
        <taxon>Tracheophyta</taxon>
        <taxon>Spermatophyta</taxon>
        <taxon>Magnoliopsida</taxon>
        <taxon>eudicotyledons</taxon>
        <taxon>Gunneridae</taxon>
        <taxon>Pentapetalae</taxon>
        <taxon>rosids</taxon>
        <taxon>fabids</taxon>
        <taxon>Cucurbitales</taxon>
        <taxon>Cucurbitaceae</taxon>
        <taxon>Benincaseae</taxon>
        <taxon>Cucumis</taxon>
    </lineage>
</organism>
<dbReference type="EMBL" id="SSTE01011267">
    <property type="protein sequence ID" value="KAA0051405.1"/>
    <property type="molecule type" value="Genomic_DNA"/>
</dbReference>
<comment type="caution">
    <text evidence="1">The sequence shown here is derived from an EMBL/GenBank/DDBJ whole genome shotgun (WGS) entry which is preliminary data.</text>
</comment>
<dbReference type="InterPro" id="IPR043128">
    <property type="entry name" value="Rev_trsase/Diguanyl_cyclase"/>
</dbReference>
<dbReference type="SUPFAM" id="SSF56672">
    <property type="entry name" value="DNA/RNA polymerases"/>
    <property type="match status" value="1"/>
</dbReference>
<name>A0A5A7UCM0_CUCMM</name>
<dbReference type="PANTHER" id="PTHR24559:SF436">
    <property type="entry name" value="RNA-DIRECTED DNA POLYMERASE HOMOLOG"/>
    <property type="match status" value="1"/>
</dbReference>
<dbReference type="STRING" id="1194695.A0A5A7UCM0"/>
<proteinExistence type="predicted"/>
<sequence>MDDFDVVLEMEFLLEHQVIPMPLAKCLVITRSFPTVVQADIRQPNGFKMISVMQLDKNPVQEEPPSVEIPLGALEKMGETVPKDTLCVPEKYHGVMPKSWPKSLSMRITTDHGIELPPKAKAPAKNAYRTTQPELVVLQKQSNKLLDTEFSRSVQASWGAPVLSLKKKDRRSLGWCIDCRIQNKLTVSRKYQLSIPTNLFNRPCGVKYFSKSDIRPRYCQAEELETTCVTGFRAYEFPMVPFSLIDAKEGKCRSMQRQMNVLRHVVEFHQIEVGKRKIVATCGEIIPKLVVELRSCLGLANSNGQSTKEFLKRASSLTELLEEEDIQWGGNLECQAAFDGLKQATIEGPNLGVAGATKPPKVELLNIAQFGHSTQTDSLIRRIQFEIKGNRHSVLPTLADGPYVEDDPQVHRIEEKWEQMADIARVCLEEASRPMKERVDQKRCPLEFEWMTKLLIKGTTMSCDYLSTWNMRIGRSQGSPY</sequence>
<keyword evidence="1" id="KW-0695">RNA-directed DNA polymerase</keyword>
<dbReference type="InterPro" id="IPR043502">
    <property type="entry name" value="DNA/RNA_pol_sf"/>
</dbReference>
<evidence type="ECO:0000313" key="1">
    <source>
        <dbReference type="EMBL" id="KAA0051405.1"/>
    </source>
</evidence>
<dbReference type="InterPro" id="IPR053134">
    <property type="entry name" value="RNA-dir_DNA_polymerase"/>
</dbReference>
<dbReference type="OrthoDB" id="1928766at2759"/>
<evidence type="ECO:0000313" key="2">
    <source>
        <dbReference type="Proteomes" id="UP000321393"/>
    </source>
</evidence>
<dbReference type="PANTHER" id="PTHR24559">
    <property type="entry name" value="TRANSPOSON TY3-I GAG-POL POLYPROTEIN"/>
    <property type="match status" value="1"/>
</dbReference>